<evidence type="ECO:0000313" key="1">
    <source>
        <dbReference type="EMBL" id="KAJ7985436.1"/>
    </source>
</evidence>
<sequence>MLILQIGKPNSQRSTFNFNTHEEGRAGWDEMRKRTRRRVARTRRVGLGLGILKMIRDQLEEPEVPQCGQGKFLKMMIRLQLLSISPCDGDLLAVQTRVPPQLCRNLRS</sequence>
<accession>A0ACC2F274</accession>
<reference evidence="1" key="1">
    <citation type="submission" date="2021-05" db="EMBL/GenBank/DDBJ databases">
        <authorList>
            <person name="Pan Q."/>
            <person name="Jouanno E."/>
            <person name="Zahm M."/>
            <person name="Klopp C."/>
            <person name="Cabau C."/>
            <person name="Louis A."/>
            <person name="Berthelot C."/>
            <person name="Parey E."/>
            <person name="Roest Crollius H."/>
            <person name="Montfort J."/>
            <person name="Robinson-Rechavi M."/>
            <person name="Bouchez O."/>
            <person name="Lampietro C."/>
            <person name="Lopez Roques C."/>
            <person name="Donnadieu C."/>
            <person name="Postlethwait J."/>
            <person name="Bobe J."/>
            <person name="Dillon D."/>
            <person name="Chandos A."/>
            <person name="von Hippel F."/>
            <person name="Guiguen Y."/>
        </authorList>
    </citation>
    <scope>NUCLEOTIDE SEQUENCE</scope>
    <source>
        <strain evidence="1">YG-Jan2019</strain>
    </source>
</reference>
<proteinExistence type="predicted"/>
<dbReference type="Proteomes" id="UP001157502">
    <property type="component" value="Chromosome 36"/>
</dbReference>
<name>A0ACC2F274_DALPE</name>
<organism evidence="1 2">
    <name type="scientific">Dallia pectoralis</name>
    <name type="common">Alaska blackfish</name>
    <dbReference type="NCBI Taxonomy" id="75939"/>
    <lineage>
        <taxon>Eukaryota</taxon>
        <taxon>Metazoa</taxon>
        <taxon>Chordata</taxon>
        <taxon>Craniata</taxon>
        <taxon>Vertebrata</taxon>
        <taxon>Euteleostomi</taxon>
        <taxon>Actinopterygii</taxon>
        <taxon>Neopterygii</taxon>
        <taxon>Teleostei</taxon>
        <taxon>Protacanthopterygii</taxon>
        <taxon>Esociformes</taxon>
        <taxon>Umbridae</taxon>
        <taxon>Dallia</taxon>
    </lineage>
</organism>
<comment type="caution">
    <text evidence="1">The sequence shown here is derived from an EMBL/GenBank/DDBJ whole genome shotgun (WGS) entry which is preliminary data.</text>
</comment>
<evidence type="ECO:0000313" key="2">
    <source>
        <dbReference type="Proteomes" id="UP001157502"/>
    </source>
</evidence>
<protein>
    <submittedName>
        <fullName evidence="1">Uncharacterized protein</fullName>
    </submittedName>
</protein>
<gene>
    <name evidence="1" type="ORF">DPEC_G00352020</name>
</gene>
<dbReference type="EMBL" id="CM055763">
    <property type="protein sequence ID" value="KAJ7985436.1"/>
    <property type="molecule type" value="Genomic_DNA"/>
</dbReference>
<keyword evidence="2" id="KW-1185">Reference proteome</keyword>